<gene>
    <name evidence="2" type="ORF">mPipKuh1_010017</name>
</gene>
<proteinExistence type="predicted"/>
<sequence length="135" mass="14464">MLSGSGMCLPRRESSQRPACPLRGGRRYPALCHLPPAAVWSAEPDSLCGWVPEGAGAASPHTSPCNTTMPFPHTAHPERGLGPWPHSPLTHSEQDSICLSVSLLCESFSVSIFLLLSESLSSCHSFYPHLSSLSL</sequence>
<comment type="caution">
    <text evidence="2">The sequence shown here is derived from an EMBL/GenBank/DDBJ whole genome shotgun (WGS) entry which is preliminary data.</text>
</comment>
<keyword evidence="3" id="KW-1185">Reference proteome</keyword>
<reference evidence="2 3" key="1">
    <citation type="journal article" date="2020" name="Nature">
        <title>Six reference-quality genomes reveal evolution of bat adaptations.</title>
        <authorList>
            <person name="Jebb D."/>
            <person name="Huang Z."/>
            <person name="Pippel M."/>
            <person name="Hughes G.M."/>
            <person name="Lavrichenko K."/>
            <person name="Devanna P."/>
            <person name="Winkler S."/>
            <person name="Jermiin L.S."/>
            <person name="Skirmuntt E.C."/>
            <person name="Katzourakis A."/>
            <person name="Burkitt-Gray L."/>
            <person name="Ray D.A."/>
            <person name="Sullivan K.A.M."/>
            <person name="Roscito J.G."/>
            <person name="Kirilenko B.M."/>
            <person name="Davalos L.M."/>
            <person name="Corthals A.P."/>
            <person name="Power M.L."/>
            <person name="Jones G."/>
            <person name="Ransome R.D."/>
            <person name="Dechmann D.K.N."/>
            <person name="Locatelli A.G."/>
            <person name="Puechmaille S.J."/>
            <person name="Fedrigo O."/>
            <person name="Jarvis E.D."/>
            <person name="Hiller M."/>
            <person name="Vernes S.C."/>
            <person name="Myers E.W."/>
            <person name="Teeling E.C."/>
        </authorList>
    </citation>
    <scope>NUCLEOTIDE SEQUENCE [LARGE SCALE GENOMIC DNA]</scope>
    <source>
        <strain evidence="2">MPipKuh1</strain>
        <tissue evidence="2">Flight muscle</tissue>
    </source>
</reference>
<dbReference type="EMBL" id="JACAGB010000045">
    <property type="protein sequence ID" value="KAF6283996.1"/>
    <property type="molecule type" value="Genomic_DNA"/>
</dbReference>
<accession>A0A7J7S6D6</accession>
<name>A0A7J7S6D6_PIPKU</name>
<organism evidence="2 3">
    <name type="scientific">Pipistrellus kuhlii</name>
    <name type="common">Kuhl's pipistrelle</name>
    <dbReference type="NCBI Taxonomy" id="59472"/>
    <lineage>
        <taxon>Eukaryota</taxon>
        <taxon>Metazoa</taxon>
        <taxon>Chordata</taxon>
        <taxon>Craniata</taxon>
        <taxon>Vertebrata</taxon>
        <taxon>Euteleostomi</taxon>
        <taxon>Mammalia</taxon>
        <taxon>Eutheria</taxon>
        <taxon>Laurasiatheria</taxon>
        <taxon>Chiroptera</taxon>
        <taxon>Yangochiroptera</taxon>
        <taxon>Vespertilionidae</taxon>
        <taxon>Pipistrellus</taxon>
    </lineage>
</organism>
<evidence type="ECO:0000313" key="3">
    <source>
        <dbReference type="Proteomes" id="UP000558488"/>
    </source>
</evidence>
<evidence type="ECO:0000313" key="2">
    <source>
        <dbReference type="EMBL" id="KAF6283996.1"/>
    </source>
</evidence>
<feature type="region of interest" description="Disordered" evidence="1">
    <location>
        <begin position="59"/>
        <end position="80"/>
    </location>
</feature>
<feature type="compositionally biased region" description="Polar residues" evidence="1">
    <location>
        <begin position="60"/>
        <end position="69"/>
    </location>
</feature>
<dbReference type="Proteomes" id="UP000558488">
    <property type="component" value="Unassembled WGS sequence"/>
</dbReference>
<dbReference type="AlphaFoldDB" id="A0A7J7S6D6"/>
<evidence type="ECO:0000256" key="1">
    <source>
        <dbReference type="SAM" id="MobiDB-lite"/>
    </source>
</evidence>
<protein>
    <submittedName>
        <fullName evidence="2">Uncharacterized protein</fullName>
    </submittedName>
</protein>